<keyword evidence="1" id="KW-0472">Membrane</keyword>
<keyword evidence="5" id="KW-1185">Reference proteome</keyword>
<dbReference type="EMBL" id="JAGSPC010000006">
    <property type="protein sequence ID" value="MBV7260394.1"/>
    <property type="molecule type" value="Genomic_DNA"/>
</dbReference>
<dbReference type="InterPro" id="IPR049450">
    <property type="entry name" value="ACOT8-like_C"/>
</dbReference>
<dbReference type="AlphaFoldDB" id="A0A9X1JNE7"/>
<dbReference type="Proteomes" id="UP001138681">
    <property type="component" value="Unassembled WGS sequence"/>
</dbReference>
<name>A0A9X1JNE7_9SPHN</name>
<dbReference type="RefSeq" id="WP_218405782.1">
    <property type="nucleotide sequence ID" value="NZ_JAGSPC010000006.1"/>
</dbReference>
<feature type="domain" description="Acyl-CoA thioesterase-like N-terminal HotDog" evidence="2">
    <location>
        <begin position="23"/>
        <end position="97"/>
    </location>
</feature>
<dbReference type="Pfam" id="PF20789">
    <property type="entry name" value="4HBT_3C"/>
    <property type="match status" value="1"/>
</dbReference>
<accession>A0A9X1JNE7</accession>
<evidence type="ECO:0000259" key="3">
    <source>
        <dbReference type="Pfam" id="PF20789"/>
    </source>
</evidence>
<gene>
    <name evidence="4" type="ORF">KCG46_12510</name>
</gene>
<evidence type="ECO:0000256" key="1">
    <source>
        <dbReference type="SAM" id="Phobius"/>
    </source>
</evidence>
<organism evidence="4 5">
    <name type="scientific">Erythrobacter crassostreae</name>
    <dbReference type="NCBI Taxonomy" id="2828328"/>
    <lineage>
        <taxon>Bacteria</taxon>
        <taxon>Pseudomonadati</taxon>
        <taxon>Pseudomonadota</taxon>
        <taxon>Alphaproteobacteria</taxon>
        <taxon>Sphingomonadales</taxon>
        <taxon>Erythrobacteraceae</taxon>
        <taxon>Erythrobacter/Porphyrobacter group</taxon>
        <taxon>Erythrobacter</taxon>
    </lineage>
</organism>
<keyword evidence="1" id="KW-0812">Transmembrane</keyword>
<reference evidence="4" key="1">
    <citation type="submission" date="2021-04" db="EMBL/GenBank/DDBJ databases">
        <authorList>
            <person name="Pira H."/>
            <person name="Risdian C."/>
            <person name="Wink J."/>
        </authorList>
    </citation>
    <scope>NUCLEOTIDE SEQUENCE</scope>
    <source>
        <strain evidence="4">WH158</strain>
    </source>
</reference>
<feature type="transmembrane region" description="Helical" evidence="1">
    <location>
        <begin position="20"/>
        <end position="41"/>
    </location>
</feature>
<evidence type="ECO:0000313" key="4">
    <source>
        <dbReference type="EMBL" id="MBV7260394.1"/>
    </source>
</evidence>
<sequence>MLNLDLQSLTERHYAIQTDQAFWNFNSAFGGWLAAVVIAAVKLDSQFRGEIITKQMQFVAPVKEGQLHVSVDLSAQRRTTDFWRVSVSDEQGRLLVTADIAAAIRGETDLSYSAKAPETGAADQYPPLEASALTPKWLSSFDQHMVAGKPLSVNEQPKSVVLLRPKTRCTIDAQLLAMICDTPMPRTFFASQQLRFASTISLSTHIYCRDDQMPSSGGGYLILETNCAAIHGNTANQEVRVFREDGLLLATSYQTSIFR</sequence>
<dbReference type="Pfam" id="PF13622">
    <property type="entry name" value="4HBT_3"/>
    <property type="match status" value="1"/>
</dbReference>
<evidence type="ECO:0000313" key="5">
    <source>
        <dbReference type="Proteomes" id="UP001138681"/>
    </source>
</evidence>
<keyword evidence="1" id="KW-1133">Transmembrane helix</keyword>
<comment type="caution">
    <text evidence="4">The sequence shown here is derived from an EMBL/GenBank/DDBJ whole genome shotgun (WGS) entry which is preliminary data.</text>
</comment>
<proteinExistence type="predicted"/>
<feature type="domain" description="Acyl-CoA thioesterase-like C-terminal" evidence="3">
    <location>
        <begin position="125"/>
        <end position="257"/>
    </location>
</feature>
<evidence type="ECO:0000259" key="2">
    <source>
        <dbReference type="Pfam" id="PF13622"/>
    </source>
</evidence>
<dbReference type="InterPro" id="IPR049449">
    <property type="entry name" value="TesB_ACOT8-like_N"/>
</dbReference>
<protein>
    <submittedName>
        <fullName evidence="4">Thioesterase family protein</fullName>
    </submittedName>
</protein>